<keyword evidence="2" id="KW-1185">Reference proteome</keyword>
<proteinExistence type="predicted"/>
<gene>
    <name evidence="1" type="ORF">KFZ73_18820</name>
</gene>
<comment type="caution">
    <text evidence="1">The sequence shown here is derived from an EMBL/GenBank/DDBJ whole genome shotgun (WGS) entry which is preliminary data.</text>
</comment>
<organism evidence="1 2">
    <name type="scientific">Tsukamurella paurometabola</name>
    <name type="common">Corynebacterium paurometabolum</name>
    <dbReference type="NCBI Taxonomy" id="2061"/>
    <lineage>
        <taxon>Bacteria</taxon>
        <taxon>Bacillati</taxon>
        <taxon>Actinomycetota</taxon>
        <taxon>Actinomycetes</taxon>
        <taxon>Mycobacteriales</taxon>
        <taxon>Tsukamurellaceae</taxon>
        <taxon>Tsukamurella</taxon>
    </lineage>
</organism>
<sequence>MKKLAGVVAVVTLLAGCSQDTKEAVPTATVTTTTTTAAKSKRDVEVGMLASQFNLSEFQAGTLYTLTATECYKPKADGTYSADDLASAAKILTGITPNPPRAMQTWLVVNSHGVGCESKSR</sequence>
<evidence type="ECO:0008006" key="3">
    <source>
        <dbReference type="Google" id="ProtNLM"/>
    </source>
</evidence>
<dbReference type="PROSITE" id="PS51257">
    <property type="entry name" value="PROKAR_LIPOPROTEIN"/>
    <property type="match status" value="1"/>
</dbReference>
<protein>
    <recommendedName>
        <fullName evidence="3">PASTA domain-containing protein</fullName>
    </recommendedName>
</protein>
<dbReference type="Proteomes" id="UP000676853">
    <property type="component" value="Unassembled WGS sequence"/>
</dbReference>
<evidence type="ECO:0000313" key="2">
    <source>
        <dbReference type="Proteomes" id="UP000676853"/>
    </source>
</evidence>
<reference evidence="1 2" key="1">
    <citation type="submission" date="2021-04" db="EMBL/GenBank/DDBJ databases">
        <title>Whole genome sequence analysis of a thiophenic sulfur metabolizing bacteria.</title>
        <authorList>
            <person name="Akhtar N."/>
            <person name="Akram J."/>
            <person name="Aslam A."/>
        </authorList>
    </citation>
    <scope>NUCLEOTIDE SEQUENCE [LARGE SCALE GENOMIC DNA]</scope>
    <source>
        <strain evidence="1 2">3OW</strain>
    </source>
</reference>
<accession>A0ABS5NG79</accession>
<name>A0ABS5NG79_TSUPA</name>
<evidence type="ECO:0000313" key="1">
    <source>
        <dbReference type="EMBL" id="MBS4103284.1"/>
    </source>
</evidence>
<dbReference type="EMBL" id="JAGXOE010000057">
    <property type="protein sequence ID" value="MBS4103284.1"/>
    <property type="molecule type" value="Genomic_DNA"/>
</dbReference>
<dbReference type="RefSeq" id="WP_212554712.1">
    <property type="nucleotide sequence ID" value="NZ_JAGXOE010000057.1"/>
</dbReference>